<dbReference type="Proteomes" id="UP000682739">
    <property type="component" value="Chromosome"/>
</dbReference>
<dbReference type="InterPro" id="IPR016047">
    <property type="entry name" value="M23ase_b-sheet_dom"/>
</dbReference>
<dbReference type="EMBL" id="CP072110">
    <property type="protein sequence ID" value="QTH64120.1"/>
    <property type="molecule type" value="Genomic_DNA"/>
</dbReference>
<dbReference type="InterPro" id="IPR011055">
    <property type="entry name" value="Dup_hybrid_motif"/>
</dbReference>
<dbReference type="CDD" id="cd12797">
    <property type="entry name" value="M23_peptidase"/>
    <property type="match status" value="1"/>
</dbReference>
<reference evidence="3" key="1">
    <citation type="submission" date="2021-03" db="EMBL/GenBank/DDBJ databases">
        <title>Description of Psychrosphaera ytuae sp. nov. isolated from deep sea sediment of South China Sea.</title>
        <authorList>
            <person name="Zhang J."/>
            <person name="Xu X.-D."/>
        </authorList>
    </citation>
    <scope>NUCLEOTIDE SEQUENCE</scope>
    <source>
        <strain evidence="3">MTZ26</strain>
    </source>
</reference>
<dbReference type="InterPro" id="IPR050570">
    <property type="entry name" value="Cell_wall_metabolism_enzyme"/>
</dbReference>
<dbReference type="GO" id="GO:0004222">
    <property type="term" value="F:metalloendopeptidase activity"/>
    <property type="evidence" value="ECO:0007669"/>
    <property type="project" value="TreeGrafter"/>
</dbReference>
<dbReference type="RefSeq" id="WP_208832175.1">
    <property type="nucleotide sequence ID" value="NZ_CP072110.1"/>
</dbReference>
<dbReference type="AlphaFoldDB" id="A0A975DEE3"/>
<name>A0A975DEE3_9GAMM</name>
<sequence length="310" mass="33623">MKVLQKVQSRFLKSFSFAGTASVSASLVLGLVTALSLKSVSAFAADTAQTQTQSSPVIHQSSAITIKGHATQGGMIVGHATKAIEKVSIDGVKVPVHPNQLVFVFGFGRDAEANSELVIQYADSTELQLPMNVLQRDYKIDRVNGVAQKYVSPPASVTQRTKREAAAVYEARQKMTFRTDFMTAILKPAEGRISGVYGSQRVFNGVPKRPHFGLDIAAPTGTKVNAPWSGKVVFADPDLYYSGGTLIIDHGMGITSTYIHLSKLDVKVGDEIEQGQKIAEIGETGRVTGPHLDWRLNWFNRRLDPGLLLP</sequence>
<keyword evidence="4" id="KW-1185">Reference proteome</keyword>
<feature type="chain" id="PRO_5037284770" evidence="1">
    <location>
        <begin position="45"/>
        <end position="310"/>
    </location>
</feature>
<evidence type="ECO:0000259" key="2">
    <source>
        <dbReference type="Pfam" id="PF01551"/>
    </source>
</evidence>
<protein>
    <submittedName>
        <fullName evidence="3">M23 family metallopeptidase</fullName>
    </submittedName>
</protein>
<evidence type="ECO:0000313" key="4">
    <source>
        <dbReference type="Proteomes" id="UP000682739"/>
    </source>
</evidence>
<gene>
    <name evidence="3" type="ORF">J1N51_01125</name>
</gene>
<proteinExistence type="predicted"/>
<evidence type="ECO:0000313" key="3">
    <source>
        <dbReference type="EMBL" id="QTH64120.1"/>
    </source>
</evidence>
<dbReference type="PANTHER" id="PTHR21666:SF285">
    <property type="entry name" value="M23 FAMILY METALLOPEPTIDASE"/>
    <property type="match status" value="1"/>
</dbReference>
<evidence type="ECO:0000256" key="1">
    <source>
        <dbReference type="SAM" id="SignalP"/>
    </source>
</evidence>
<dbReference type="FunFam" id="2.70.70.10:FF:000019">
    <property type="entry name" value="M23 family peptidase"/>
    <property type="match status" value="1"/>
</dbReference>
<feature type="signal peptide" evidence="1">
    <location>
        <begin position="1"/>
        <end position="44"/>
    </location>
</feature>
<accession>A0A975DEE3</accession>
<dbReference type="PANTHER" id="PTHR21666">
    <property type="entry name" value="PEPTIDASE-RELATED"/>
    <property type="match status" value="1"/>
</dbReference>
<dbReference type="KEGG" id="psym:J1N51_01125"/>
<dbReference type="SUPFAM" id="SSF51261">
    <property type="entry name" value="Duplicated hybrid motif"/>
    <property type="match status" value="1"/>
</dbReference>
<keyword evidence="1" id="KW-0732">Signal</keyword>
<dbReference type="Gene3D" id="2.70.70.10">
    <property type="entry name" value="Glucose Permease (Domain IIA)"/>
    <property type="match status" value="1"/>
</dbReference>
<organism evidence="3 4">
    <name type="scientific">Psychrosphaera ytuae</name>
    <dbReference type="NCBI Taxonomy" id="2820710"/>
    <lineage>
        <taxon>Bacteria</taxon>
        <taxon>Pseudomonadati</taxon>
        <taxon>Pseudomonadota</taxon>
        <taxon>Gammaproteobacteria</taxon>
        <taxon>Alteromonadales</taxon>
        <taxon>Pseudoalteromonadaceae</taxon>
        <taxon>Psychrosphaera</taxon>
    </lineage>
</organism>
<dbReference type="Pfam" id="PF01551">
    <property type="entry name" value="Peptidase_M23"/>
    <property type="match status" value="1"/>
</dbReference>
<feature type="domain" description="M23ase beta-sheet core" evidence="2">
    <location>
        <begin position="210"/>
        <end position="305"/>
    </location>
</feature>